<dbReference type="EMBL" id="CP002547">
    <property type="protein sequence ID" value="ADY55953.1"/>
    <property type="molecule type" value="Genomic_DNA"/>
</dbReference>
<feature type="binding site" evidence="9">
    <location>
        <begin position="44"/>
        <end position="48"/>
    </location>
    <ligand>
        <name>4-amino-2-methyl-5-(diphosphooxymethyl)pyrimidine</name>
        <dbReference type="ChEBI" id="CHEBI:57841"/>
    </ligand>
</feature>
<comment type="similarity">
    <text evidence="9 10">Belongs to the thiamine-phosphate synthase family.</text>
</comment>
<feature type="binding site" evidence="9">
    <location>
        <position position="172"/>
    </location>
    <ligand>
        <name>2-[(2R,5Z)-2-carboxy-4-methylthiazol-5(2H)-ylidene]ethyl phosphate</name>
        <dbReference type="ChEBI" id="CHEBI:62899"/>
    </ligand>
</feature>
<dbReference type="GO" id="GO:0009229">
    <property type="term" value="P:thiamine diphosphate biosynthetic process"/>
    <property type="evidence" value="ECO:0007669"/>
    <property type="project" value="UniProtKB-UniRule"/>
</dbReference>
<comment type="catalytic activity">
    <reaction evidence="8 9 10">
        <text>2-[(2R,5Z)-2-carboxy-4-methylthiazol-5(2H)-ylidene]ethyl phosphate + 4-amino-2-methyl-5-(diphosphooxymethyl)pyrimidine + 2 H(+) = thiamine phosphate + CO2 + diphosphate</text>
        <dbReference type="Rhea" id="RHEA:47844"/>
        <dbReference type="ChEBI" id="CHEBI:15378"/>
        <dbReference type="ChEBI" id="CHEBI:16526"/>
        <dbReference type="ChEBI" id="CHEBI:33019"/>
        <dbReference type="ChEBI" id="CHEBI:37575"/>
        <dbReference type="ChEBI" id="CHEBI:57841"/>
        <dbReference type="ChEBI" id="CHEBI:62899"/>
        <dbReference type="EC" id="2.5.1.3"/>
    </reaction>
</comment>
<reference evidence="13 14" key="1">
    <citation type="journal article" date="2011" name="Stand. Genomic Sci.">
        <title>Complete genome sequence of Syntrophobotulus glycolicus type strain (FlGlyR).</title>
        <authorList>
            <person name="Han C."/>
            <person name="Mwirichia R."/>
            <person name="Chertkov O."/>
            <person name="Held B."/>
            <person name="Lapidus A."/>
            <person name="Nolan M."/>
            <person name="Lucas S."/>
            <person name="Hammon N."/>
            <person name="Deshpande S."/>
            <person name="Cheng J.F."/>
            <person name="Tapia R."/>
            <person name="Goodwin L."/>
            <person name="Pitluck S."/>
            <person name="Huntemann M."/>
            <person name="Liolios K."/>
            <person name="Ivanova N."/>
            <person name="Pagani I."/>
            <person name="Mavromatis K."/>
            <person name="Ovchinikova G."/>
            <person name="Pati A."/>
            <person name="Chen A."/>
            <person name="Palaniappan K."/>
            <person name="Land M."/>
            <person name="Hauser L."/>
            <person name="Brambilla E.M."/>
            <person name="Rohde M."/>
            <person name="Spring S."/>
            <person name="Sikorski J."/>
            <person name="Goker M."/>
            <person name="Woyke T."/>
            <person name="Bristow J."/>
            <person name="Eisen J.A."/>
            <person name="Markowitz V."/>
            <person name="Hugenholtz P."/>
            <person name="Kyrpides N.C."/>
            <person name="Klenk H.P."/>
            <person name="Detter J.C."/>
        </authorList>
    </citation>
    <scope>NUCLEOTIDE SEQUENCE [LARGE SCALE GENOMIC DNA]</scope>
    <source>
        <strain evidence="14">DSM 8271 / FlGlyR</strain>
    </source>
</reference>
<feature type="binding site" evidence="9">
    <location>
        <position position="115"/>
    </location>
    <ligand>
        <name>4-amino-2-methyl-5-(diphosphooxymethyl)pyrimidine</name>
        <dbReference type="ChEBI" id="CHEBI:57841"/>
    </ligand>
</feature>
<comment type="catalytic activity">
    <reaction evidence="6 9 10">
        <text>4-methyl-5-(2-phosphooxyethyl)-thiazole + 4-amino-2-methyl-5-(diphosphooxymethyl)pyrimidine + H(+) = thiamine phosphate + diphosphate</text>
        <dbReference type="Rhea" id="RHEA:22328"/>
        <dbReference type="ChEBI" id="CHEBI:15378"/>
        <dbReference type="ChEBI" id="CHEBI:33019"/>
        <dbReference type="ChEBI" id="CHEBI:37575"/>
        <dbReference type="ChEBI" id="CHEBI:57841"/>
        <dbReference type="ChEBI" id="CHEBI:58296"/>
        <dbReference type="EC" id="2.5.1.3"/>
    </reaction>
</comment>
<reference evidence="14" key="2">
    <citation type="submission" date="2011-02" db="EMBL/GenBank/DDBJ databases">
        <title>The complete genome of Syntrophobotulus glycolicus DSM 8271.</title>
        <authorList>
            <person name="Lucas S."/>
            <person name="Copeland A."/>
            <person name="Lapidus A."/>
            <person name="Bruce D."/>
            <person name="Goodwin L."/>
            <person name="Pitluck S."/>
            <person name="Kyrpides N."/>
            <person name="Mavromatis K."/>
            <person name="Pagani I."/>
            <person name="Ivanova N."/>
            <person name="Mikhailova N."/>
            <person name="Chertkov O."/>
            <person name="Held B."/>
            <person name="Detter J.C."/>
            <person name="Tapia R."/>
            <person name="Han C."/>
            <person name="Land M."/>
            <person name="Hauser L."/>
            <person name="Markowitz V."/>
            <person name="Cheng J.-F."/>
            <person name="Hugenholtz P."/>
            <person name="Woyke T."/>
            <person name="Wu D."/>
            <person name="Spring S."/>
            <person name="Schroeder M."/>
            <person name="Brambilla E."/>
            <person name="Klenk H.-P."/>
            <person name="Eisen J.A."/>
        </authorList>
    </citation>
    <scope>NUCLEOTIDE SEQUENCE [LARGE SCALE GENOMIC DNA]</scope>
    <source>
        <strain evidence="14">DSM 8271 / FlGlyR</strain>
    </source>
</reference>
<evidence type="ECO:0000256" key="7">
    <source>
        <dbReference type="ARBA" id="ARBA00047851"/>
    </source>
</evidence>
<dbReference type="CDD" id="cd00564">
    <property type="entry name" value="TMP_TenI"/>
    <property type="match status" value="1"/>
</dbReference>
<evidence type="ECO:0000313" key="14">
    <source>
        <dbReference type="Proteomes" id="UP000007488"/>
    </source>
</evidence>
<feature type="domain" description="Thiamine phosphate synthase/TenI" evidence="12">
    <location>
        <begin position="14"/>
        <end position="195"/>
    </location>
</feature>
<feature type="binding site" evidence="9">
    <location>
        <position position="77"/>
    </location>
    <ligand>
        <name>Mg(2+)</name>
        <dbReference type="ChEBI" id="CHEBI:18420"/>
    </ligand>
</feature>
<name>F0SYB8_SYNGF</name>
<evidence type="ECO:0000256" key="11">
    <source>
        <dbReference type="RuleBase" id="RU004253"/>
    </source>
</evidence>
<organism evidence="13 14">
    <name type="scientific">Syntrophobotulus glycolicus (strain DSM 8271 / FlGlyR)</name>
    <dbReference type="NCBI Taxonomy" id="645991"/>
    <lineage>
        <taxon>Bacteria</taxon>
        <taxon>Bacillati</taxon>
        <taxon>Bacillota</taxon>
        <taxon>Clostridia</taxon>
        <taxon>Eubacteriales</taxon>
        <taxon>Desulfitobacteriaceae</taxon>
        <taxon>Syntrophobotulus</taxon>
    </lineage>
</organism>
<comment type="cofactor">
    <cofactor evidence="9">
        <name>Mg(2+)</name>
        <dbReference type="ChEBI" id="CHEBI:18420"/>
    </cofactor>
    <text evidence="9">Binds 1 Mg(2+) ion per subunit.</text>
</comment>
<dbReference type="PANTHER" id="PTHR20857">
    <property type="entry name" value="THIAMINE-PHOSPHATE PYROPHOSPHORYLASE"/>
    <property type="match status" value="1"/>
</dbReference>
<evidence type="ECO:0000256" key="3">
    <source>
        <dbReference type="ARBA" id="ARBA00022723"/>
    </source>
</evidence>
<sequence>MTSRTRPVFPDTDIYGITAEEHSRGRDNVEVVARMLDAGIKLFQYREKDKSMLEKYRQCIKLREMTAERGATLIVNDHIDLAISVEADGVHVGQDDLPLPAVRRLVGEGMLIGLSTHSPQQAQKAVLDGADYIGVGPLFQTFTKKDVCQPVGLEYLEYAVQNIHIPMVAIGGIKLHNLAQVKAKGAKCISLVTEIVGAENIEERVNAIRNILKGES</sequence>
<comment type="catalytic activity">
    <reaction evidence="7 9 10">
        <text>2-(2-carboxy-4-methylthiazol-5-yl)ethyl phosphate + 4-amino-2-methyl-5-(diphosphooxymethyl)pyrimidine + 2 H(+) = thiamine phosphate + CO2 + diphosphate</text>
        <dbReference type="Rhea" id="RHEA:47848"/>
        <dbReference type="ChEBI" id="CHEBI:15378"/>
        <dbReference type="ChEBI" id="CHEBI:16526"/>
        <dbReference type="ChEBI" id="CHEBI:33019"/>
        <dbReference type="ChEBI" id="CHEBI:37575"/>
        <dbReference type="ChEBI" id="CHEBI:57841"/>
        <dbReference type="ChEBI" id="CHEBI:62890"/>
        <dbReference type="EC" id="2.5.1.3"/>
    </reaction>
</comment>
<dbReference type="STRING" id="645991.Sgly_1655"/>
<keyword evidence="5 9" id="KW-0784">Thiamine biosynthesis</keyword>
<evidence type="ECO:0000259" key="12">
    <source>
        <dbReference type="Pfam" id="PF02581"/>
    </source>
</evidence>
<keyword evidence="14" id="KW-1185">Reference proteome</keyword>
<dbReference type="InterPro" id="IPR034291">
    <property type="entry name" value="TMP_synthase"/>
</dbReference>
<evidence type="ECO:0000256" key="8">
    <source>
        <dbReference type="ARBA" id="ARBA00047883"/>
    </source>
</evidence>
<keyword evidence="3 9" id="KW-0479">Metal-binding</keyword>
<evidence type="ECO:0000313" key="13">
    <source>
        <dbReference type="EMBL" id="ADY55953.1"/>
    </source>
</evidence>
<keyword evidence="2 9" id="KW-0808">Transferase</keyword>
<evidence type="ECO:0000256" key="9">
    <source>
        <dbReference type="HAMAP-Rule" id="MF_00097"/>
    </source>
</evidence>
<feature type="binding site" evidence="9">
    <location>
        <position position="96"/>
    </location>
    <ligand>
        <name>Mg(2+)</name>
        <dbReference type="ChEBI" id="CHEBI:18420"/>
    </ligand>
</feature>
<feature type="binding site" evidence="9">
    <location>
        <begin position="141"/>
        <end position="143"/>
    </location>
    <ligand>
        <name>2-[(2R,5Z)-2-carboxy-4-methylthiazol-5(2H)-ylidene]ethyl phosphate</name>
        <dbReference type="ChEBI" id="CHEBI:62899"/>
    </ligand>
</feature>
<dbReference type="OrthoDB" id="9812206at2"/>
<evidence type="ECO:0000256" key="4">
    <source>
        <dbReference type="ARBA" id="ARBA00022842"/>
    </source>
</evidence>
<keyword evidence="4 9" id="KW-0460">Magnesium</keyword>
<evidence type="ECO:0000256" key="2">
    <source>
        <dbReference type="ARBA" id="ARBA00022679"/>
    </source>
</evidence>
<comment type="pathway">
    <text evidence="1 9 11">Cofactor biosynthesis; thiamine diphosphate biosynthesis; thiamine phosphate from 4-amino-2-methyl-5-diphosphomethylpyrimidine and 4-methyl-5-(2-phosphoethyl)-thiazole: step 1/1.</text>
</comment>
<proteinExistence type="inferred from homology"/>
<evidence type="ECO:0000256" key="6">
    <source>
        <dbReference type="ARBA" id="ARBA00047334"/>
    </source>
</evidence>
<feature type="binding site" evidence="9">
    <location>
        <position position="144"/>
    </location>
    <ligand>
        <name>4-amino-2-methyl-5-(diphosphooxymethyl)pyrimidine</name>
        <dbReference type="ChEBI" id="CHEBI:57841"/>
    </ligand>
</feature>
<dbReference type="FunFam" id="3.20.20.70:FF:000096">
    <property type="entry name" value="Thiamine-phosphate synthase"/>
    <property type="match status" value="1"/>
</dbReference>
<dbReference type="EC" id="2.5.1.3" evidence="9"/>
<dbReference type="PANTHER" id="PTHR20857:SF15">
    <property type="entry name" value="THIAMINE-PHOSPHATE SYNTHASE"/>
    <property type="match status" value="1"/>
</dbReference>
<dbReference type="GO" id="GO:0005737">
    <property type="term" value="C:cytoplasm"/>
    <property type="evidence" value="ECO:0007669"/>
    <property type="project" value="TreeGrafter"/>
</dbReference>
<dbReference type="KEGG" id="sgy:Sgly_1655"/>
<dbReference type="GO" id="GO:0000287">
    <property type="term" value="F:magnesium ion binding"/>
    <property type="evidence" value="ECO:0007669"/>
    <property type="project" value="UniProtKB-UniRule"/>
</dbReference>
<evidence type="ECO:0000256" key="1">
    <source>
        <dbReference type="ARBA" id="ARBA00005165"/>
    </source>
</evidence>
<evidence type="ECO:0000256" key="10">
    <source>
        <dbReference type="RuleBase" id="RU003826"/>
    </source>
</evidence>
<comment type="function">
    <text evidence="9">Condenses 4-methyl-5-(beta-hydroxyethyl)thiazole monophosphate (THZ-P) and 2-methyl-4-amino-5-hydroxymethyl pyrimidine pyrophosphate (HMP-PP) to form thiamine monophosphate (TMP).</text>
</comment>
<dbReference type="eggNOG" id="COG0352">
    <property type="taxonomic scope" value="Bacteria"/>
</dbReference>
<accession>F0SYB8</accession>
<feature type="binding site" evidence="9">
    <location>
        <position position="76"/>
    </location>
    <ligand>
        <name>4-amino-2-methyl-5-(diphosphooxymethyl)pyrimidine</name>
        <dbReference type="ChEBI" id="CHEBI:57841"/>
    </ligand>
</feature>
<dbReference type="InterPro" id="IPR022998">
    <property type="entry name" value="ThiamineP_synth_TenI"/>
</dbReference>
<dbReference type="InterPro" id="IPR013785">
    <property type="entry name" value="Aldolase_TIM"/>
</dbReference>
<dbReference type="UniPathway" id="UPA00060">
    <property type="reaction ID" value="UER00141"/>
</dbReference>
<dbReference type="HOGENOM" id="CLU_018272_3_4_9"/>
<dbReference type="GO" id="GO:0009228">
    <property type="term" value="P:thiamine biosynthetic process"/>
    <property type="evidence" value="ECO:0007669"/>
    <property type="project" value="UniProtKB-KW"/>
</dbReference>
<evidence type="ECO:0000256" key="5">
    <source>
        <dbReference type="ARBA" id="ARBA00022977"/>
    </source>
</evidence>
<dbReference type="NCBIfam" id="TIGR00693">
    <property type="entry name" value="thiE"/>
    <property type="match status" value="1"/>
</dbReference>
<dbReference type="Gene3D" id="3.20.20.70">
    <property type="entry name" value="Aldolase class I"/>
    <property type="match status" value="1"/>
</dbReference>
<feature type="binding site" evidence="9">
    <location>
        <begin position="192"/>
        <end position="193"/>
    </location>
    <ligand>
        <name>2-[(2R,5Z)-2-carboxy-4-methylthiazol-5(2H)-ylidene]ethyl phosphate</name>
        <dbReference type="ChEBI" id="CHEBI:62899"/>
    </ligand>
</feature>
<protein>
    <recommendedName>
        <fullName evidence="9">Thiamine-phosphate synthase</fullName>
        <shortName evidence="9">TP synthase</shortName>
        <shortName evidence="9">TPS</shortName>
        <ecNumber evidence="9">2.5.1.3</ecNumber>
    </recommendedName>
    <alternativeName>
        <fullName evidence="9">Thiamine-phosphate pyrophosphorylase</fullName>
        <shortName evidence="9">TMP pyrophosphorylase</shortName>
        <shortName evidence="9">TMP-PPase</shortName>
    </alternativeName>
</protein>
<dbReference type="RefSeq" id="WP_013624821.1">
    <property type="nucleotide sequence ID" value="NC_015172.1"/>
</dbReference>
<dbReference type="Proteomes" id="UP000007488">
    <property type="component" value="Chromosome"/>
</dbReference>
<dbReference type="GO" id="GO:0004789">
    <property type="term" value="F:thiamine-phosphate diphosphorylase activity"/>
    <property type="evidence" value="ECO:0007669"/>
    <property type="project" value="UniProtKB-UniRule"/>
</dbReference>
<dbReference type="HAMAP" id="MF_00097">
    <property type="entry name" value="TMP_synthase"/>
    <property type="match status" value="1"/>
</dbReference>
<dbReference type="SUPFAM" id="SSF51391">
    <property type="entry name" value="Thiamin phosphate synthase"/>
    <property type="match status" value="1"/>
</dbReference>
<gene>
    <name evidence="9" type="primary">thiE</name>
    <name evidence="13" type="ordered locus">Sgly_1655</name>
</gene>
<dbReference type="AlphaFoldDB" id="F0SYB8"/>
<dbReference type="InterPro" id="IPR036206">
    <property type="entry name" value="ThiamineP_synth_sf"/>
</dbReference>
<dbReference type="Pfam" id="PF02581">
    <property type="entry name" value="TMP-TENI"/>
    <property type="match status" value="1"/>
</dbReference>